<feature type="transmembrane region" description="Helical" evidence="1">
    <location>
        <begin position="466"/>
        <end position="487"/>
    </location>
</feature>
<sequence>MQQTLTVGRMGFRQFVFGLHKDMLVITLLGMTSMFFLYKVIYPYPDFYFDSYHYINLALDSEFKTVWPIGYSLFLRAVHAIAASGYLLVVVQYLLLQFSSLWLAFTVFYYFNPPKWIKVTLLTFMAVNPLYLYLANLVSSDILFTALSLAWLTILIQMVFDAKMWHALLQGPLLAYLFLIRYQALYYPLVMLAALWLAEFNVLWKVISALIAFGLMGWIIHTTKVNNQRRYAMSDFSGQSGWILANNAMYMIPHINKTKSDFTSEYSLKLDRFIDSFFRVRALAKRDITPWDGPKFMLQDGGMWNYLWTTSERWIGHRGEAFWGYNRLGPQWKNYGKDLILSHPLAHVRYYLLPNAGVYLLPLQEQFKEYNMGSDMVTKEQLGWFQFPYNRVGAHWVKGSFYLTWIFRPLFLLLNLYLLIGGVILIRQKKHFLLAPVHKNLLILMAVFFVLNAAFLIVAAPVMMRYMVFGLVLGVVLALLITPLLFIRYANTEQPSAQ</sequence>
<dbReference type="KEGG" id="fln:FLA_3766"/>
<dbReference type="OrthoDB" id="636847at2"/>
<feature type="transmembrane region" description="Helical" evidence="1">
    <location>
        <begin position="202"/>
        <end position="220"/>
    </location>
</feature>
<keyword evidence="1" id="KW-1133">Transmembrane helix</keyword>
<organism evidence="2 3">
    <name type="scientific">Filimonas lacunae</name>
    <dbReference type="NCBI Taxonomy" id="477680"/>
    <lineage>
        <taxon>Bacteria</taxon>
        <taxon>Pseudomonadati</taxon>
        <taxon>Bacteroidota</taxon>
        <taxon>Chitinophagia</taxon>
        <taxon>Chitinophagales</taxon>
        <taxon>Chitinophagaceae</taxon>
        <taxon>Filimonas</taxon>
    </lineage>
</organism>
<keyword evidence="1" id="KW-0812">Transmembrane</keyword>
<accession>A0A173MJC8</accession>
<dbReference type="EMBL" id="FTOR01000003">
    <property type="protein sequence ID" value="SIT04227.1"/>
    <property type="molecule type" value="Genomic_DNA"/>
</dbReference>
<dbReference type="STRING" id="477680.SAMN05421788_10387"/>
<keyword evidence="1" id="KW-0472">Membrane</keyword>
<reference evidence="3" key="1">
    <citation type="submission" date="2017-01" db="EMBL/GenBank/DDBJ databases">
        <authorList>
            <person name="Varghese N."/>
            <person name="Submissions S."/>
        </authorList>
    </citation>
    <scope>NUCLEOTIDE SEQUENCE [LARGE SCALE GENOMIC DNA]</scope>
    <source>
        <strain evidence="3">DSM 21054</strain>
    </source>
</reference>
<feature type="transmembrane region" description="Helical" evidence="1">
    <location>
        <begin position="93"/>
        <end position="111"/>
    </location>
</feature>
<feature type="transmembrane region" description="Helical" evidence="1">
    <location>
        <begin position="23"/>
        <end position="45"/>
    </location>
</feature>
<feature type="transmembrane region" description="Helical" evidence="1">
    <location>
        <begin position="173"/>
        <end position="196"/>
    </location>
</feature>
<evidence type="ECO:0000313" key="2">
    <source>
        <dbReference type="EMBL" id="SIT04227.1"/>
    </source>
</evidence>
<gene>
    <name evidence="2" type="ORF">SAMN05421788_10387</name>
</gene>
<dbReference type="Proteomes" id="UP000186917">
    <property type="component" value="Unassembled WGS sequence"/>
</dbReference>
<feature type="transmembrane region" description="Helical" evidence="1">
    <location>
        <begin position="441"/>
        <end position="459"/>
    </location>
</feature>
<name>A0A173MJC8_9BACT</name>
<feature type="transmembrane region" description="Helical" evidence="1">
    <location>
        <begin position="405"/>
        <end position="426"/>
    </location>
</feature>
<evidence type="ECO:0008006" key="4">
    <source>
        <dbReference type="Google" id="ProtNLM"/>
    </source>
</evidence>
<protein>
    <recommendedName>
        <fullName evidence="4">Dolichyl-phosphate-mannose-protein mannosyltransferase</fullName>
    </recommendedName>
</protein>
<dbReference type="RefSeq" id="WP_076378711.1">
    <property type="nucleotide sequence ID" value="NZ_AP017422.1"/>
</dbReference>
<evidence type="ECO:0000313" key="3">
    <source>
        <dbReference type="Proteomes" id="UP000186917"/>
    </source>
</evidence>
<proteinExistence type="predicted"/>
<keyword evidence="3" id="KW-1185">Reference proteome</keyword>
<evidence type="ECO:0000256" key="1">
    <source>
        <dbReference type="SAM" id="Phobius"/>
    </source>
</evidence>
<dbReference type="AlphaFoldDB" id="A0A173MJC8"/>